<proteinExistence type="predicted"/>
<evidence type="ECO:0000313" key="1">
    <source>
        <dbReference type="EMBL" id="KAG2600500.1"/>
    </source>
</evidence>
<dbReference type="FunFam" id="3.40.50.2000:FF:000082">
    <property type="entry name" value="Glycosyltransferase"/>
    <property type="match status" value="1"/>
</dbReference>
<comment type="caution">
    <text evidence="1">The sequence shown here is derived from an EMBL/GenBank/DDBJ whole genome shotgun (WGS) entry which is preliminary data.</text>
</comment>
<dbReference type="InterPro" id="IPR050481">
    <property type="entry name" value="UDP-glycosyltransf_plant"/>
</dbReference>
<sequence>MKQTVVLYPGVGVGHVVPMAELAKVFLSHGYDVTTVIVPPPFKSSALGTSQIEQIAAANPSISFHALPPIPEPAFAGSPIHPFLLVQQMMRRYNDKFESFLRSIPRRRLHSLVIDSFCVDAIDVAAKLGVPAYTFVPSGASSLAVVAQLPALLAGRQAGLEELGNTPLEFLGVPPMPASHLIAQLLRHPEDEQCKTMASIFERGMDSRGILLNTFESLESRAVQPLRDPRCVPGKVLPPVYCVGPLVRGSQRNGEKTERQHECLT</sequence>
<dbReference type="PANTHER" id="PTHR48048">
    <property type="entry name" value="GLYCOSYLTRANSFERASE"/>
    <property type="match status" value="1"/>
</dbReference>
<protein>
    <submittedName>
        <fullName evidence="1">Uncharacterized protein</fullName>
    </submittedName>
</protein>
<organism evidence="1 2">
    <name type="scientific">Panicum virgatum</name>
    <name type="common">Blackwell switchgrass</name>
    <dbReference type="NCBI Taxonomy" id="38727"/>
    <lineage>
        <taxon>Eukaryota</taxon>
        <taxon>Viridiplantae</taxon>
        <taxon>Streptophyta</taxon>
        <taxon>Embryophyta</taxon>
        <taxon>Tracheophyta</taxon>
        <taxon>Spermatophyta</taxon>
        <taxon>Magnoliopsida</taxon>
        <taxon>Liliopsida</taxon>
        <taxon>Poales</taxon>
        <taxon>Poaceae</taxon>
        <taxon>PACMAD clade</taxon>
        <taxon>Panicoideae</taxon>
        <taxon>Panicodae</taxon>
        <taxon>Paniceae</taxon>
        <taxon>Panicinae</taxon>
        <taxon>Panicum</taxon>
        <taxon>Panicum sect. Hiantes</taxon>
    </lineage>
</organism>
<dbReference type="Proteomes" id="UP000823388">
    <property type="component" value="Chromosome 5K"/>
</dbReference>
<dbReference type="SUPFAM" id="SSF53756">
    <property type="entry name" value="UDP-Glycosyltransferase/glycogen phosphorylase"/>
    <property type="match status" value="1"/>
</dbReference>
<dbReference type="AlphaFoldDB" id="A0A8T0SPA5"/>
<gene>
    <name evidence="1" type="ORF">PVAP13_5KG531107</name>
</gene>
<keyword evidence="2" id="KW-1185">Reference proteome</keyword>
<evidence type="ECO:0000313" key="2">
    <source>
        <dbReference type="Proteomes" id="UP000823388"/>
    </source>
</evidence>
<accession>A0A8T0SPA5</accession>
<reference evidence="1" key="1">
    <citation type="submission" date="2020-05" db="EMBL/GenBank/DDBJ databases">
        <title>WGS assembly of Panicum virgatum.</title>
        <authorList>
            <person name="Lovell J.T."/>
            <person name="Jenkins J."/>
            <person name="Shu S."/>
            <person name="Juenger T.E."/>
            <person name="Schmutz J."/>
        </authorList>
    </citation>
    <scope>NUCLEOTIDE SEQUENCE</scope>
    <source>
        <strain evidence="1">AP13</strain>
    </source>
</reference>
<name>A0A8T0SPA5_PANVG</name>
<dbReference type="GO" id="GO:0035251">
    <property type="term" value="F:UDP-glucosyltransferase activity"/>
    <property type="evidence" value="ECO:0007669"/>
    <property type="project" value="InterPro"/>
</dbReference>
<dbReference type="PANTHER" id="PTHR48048:SF90">
    <property type="entry name" value="GLYCOSYLTRANSFERASE"/>
    <property type="match status" value="1"/>
</dbReference>
<dbReference type="EMBL" id="CM029045">
    <property type="protein sequence ID" value="KAG2600500.1"/>
    <property type="molecule type" value="Genomic_DNA"/>
</dbReference>
<dbReference type="Gene3D" id="3.40.50.2000">
    <property type="entry name" value="Glycogen Phosphorylase B"/>
    <property type="match status" value="1"/>
</dbReference>